<protein>
    <recommendedName>
        <fullName evidence="4">Cellobiose 2-epimerase</fullName>
        <shortName evidence="4">CE</shortName>
        <ecNumber evidence="4">5.1.3.11</ecNumber>
    </recommendedName>
</protein>
<dbReference type="SUPFAM" id="SSF48208">
    <property type="entry name" value="Six-hairpin glycosidases"/>
    <property type="match status" value="1"/>
</dbReference>
<dbReference type="GO" id="GO:0005975">
    <property type="term" value="P:carbohydrate metabolic process"/>
    <property type="evidence" value="ECO:0007669"/>
    <property type="project" value="InterPro"/>
</dbReference>
<dbReference type="Gene3D" id="1.50.10.10">
    <property type="match status" value="1"/>
</dbReference>
<organism evidence="5 6">
    <name type="scientific">Heyndrickxia camelliae</name>
    <dbReference type="NCBI Taxonomy" id="1707093"/>
    <lineage>
        <taxon>Bacteria</taxon>
        <taxon>Bacillati</taxon>
        <taxon>Bacillota</taxon>
        <taxon>Bacilli</taxon>
        <taxon>Bacillales</taxon>
        <taxon>Bacillaceae</taxon>
        <taxon>Heyndrickxia</taxon>
    </lineage>
</organism>
<comment type="catalytic activity">
    <reaction evidence="1 4">
        <text>D-cellobiose = beta-D-glucosyl-(1-&gt;4)-D-mannopyranose</text>
        <dbReference type="Rhea" id="RHEA:23384"/>
        <dbReference type="ChEBI" id="CHEBI:17057"/>
        <dbReference type="ChEBI" id="CHEBI:47931"/>
        <dbReference type="EC" id="5.1.3.11"/>
    </reaction>
</comment>
<comment type="similarity">
    <text evidence="4">Belongs to the cellobiose 2-epimerase family.</text>
</comment>
<dbReference type="Pfam" id="PF07221">
    <property type="entry name" value="GlcNAc_2-epim"/>
    <property type="match status" value="1"/>
</dbReference>
<dbReference type="Proteomes" id="UP000233440">
    <property type="component" value="Unassembled WGS sequence"/>
</dbReference>
<dbReference type="EC" id="5.1.3.11" evidence="4"/>
<comment type="function">
    <text evidence="4">Catalyzes the reversible epimerization of cellobiose to 4-O-beta-D-glucopyranosyl-D-mannose (Glc-Man).</text>
</comment>
<dbReference type="OrthoDB" id="5141876at2"/>
<comment type="similarity">
    <text evidence="2">Belongs to the N-acylglucosamine 2-epimerase family.</text>
</comment>
<keyword evidence="3 4" id="KW-0413">Isomerase</keyword>
<evidence type="ECO:0000313" key="6">
    <source>
        <dbReference type="Proteomes" id="UP000233440"/>
    </source>
</evidence>
<dbReference type="HAMAP" id="MF_00929">
    <property type="entry name" value="Cellobiose_2_epim"/>
    <property type="match status" value="1"/>
</dbReference>
<comment type="caution">
    <text evidence="5">The sequence shown here is derived from an EMBL/GenBank/DDBJ whole genome shotgun (WGS) entry which is preliminary data.</text>
</comment>
<gene>
    <name evidence="5" type="ORF">CWO92_18040</name>
</gene>
<evidence type="ECO:0000256" key="4">
    <source>
        <dbReference type="HAMAP-Rule" id="MF_00929"/>
    </source>
</evidence>
<dbReference type="InterPro" id="IPR012341">
    <property type="entry name" value="6hp_glycosidase-like_sf"/>
</dbReference>
<evidence type="ECO:0000313" key="5">
    <source>
        <dbReference type="EMBL" id="PKR83687.1"/>
    </source>
</evidence>
<evidence type="ECO:0000256" key="2">
    <source>
        <dbReference type="ARBA" id="ARBA00008558"/>
    </source>
</evidence>
<dbReference type="GO" id="GO:0047736">
    <property type="term" value="F:cellobiose epimerase activity"/>
    <property type="evidence" value="ECO:0007669"/>
    <property type="project" value="UniProtKB-UniRule"/>
</dbReference>
<accession>A0A2N3LGJ3</accession>
<evidence type="ECO:0000256" key="3">
    <source>
        <dbReference type="ARBA" id="ARBA00023235"/>
    </source>
</evidence>
<evidence type="ECO:0000256" key="1">
    <source>
        <dbReference type="ARBA" id="ARBA00001470"/>
    </source>
</evidence>
<dbReference type="AlphaFoldDB" id="A0A2N3LGJ3"/>
<dbReference type="InterPro" id="IPR010819">
    <property type="entry name" value="AGE/CE"/>
</dbReference>
<proteinExistence type="inferred from homology"/>
<reference evidence="5 6" key="1">
    <citation type="submission" date="2017-11" db="EMBL/GenBank/DDBJ databases">
        <title>Bacillus camelliae sp. nov., isolated from pu'er tea.</title>
        <authorList>
            <person name="Niu L."/>
        </authorList>
    </citation>
    <scope>NUCLEOTIDE SEQUENCE [LARGE SCALE GENOMIC DNA]</scope>
    <source>
        <strain evidence="5 6">7578-1</strain>
    </source>
</reference>
<keyword evidence="6" id="KW-1185">Reference proteome</keyword>
<dbReference type="InterPro" id="IPR028584">
    <property type="entry name" value="Cellobiose_2_epim"/>
</dbReference>
<sequence>MGSKYCRTTKSGGMIMKKIDFIQELNERILPFWTNLLDRENGGFYGKVDFQLNVDPNSPKGGVIGARHLWSFSGAYLLTQAEQYLEAATHAYQFLKEKLWDHEHGGIYWLVDYKGRQIISEKHVYAQSFAIYGLSEYAKASGNNEALELAITLFHMLEERCYSPENKGYNEEFTIDWKLKDNELLNEGLGTVYTTNSHLHLLEAYTNLYSVWPEKHLLKRIDHLLDLFSEKIFDRQQHFCHVAFDEKWNRTKNTFSYGHDIETSWLLTETLDVTKLDRPDVLEINKQMAIKVAEEGIAEDGSIFDAKIDGMVNKTRVWWGQAEAVIGFYNAYQLTQDEKFIQFSANAWNYIKTYIHDPRPGGEWFSRIDEGGNPISSLRSKKYTTPENISDSWKGLYHNSRMCYEMIRRLPE</sequence>
<dbReference type="PANTHER" id="PTHR15108">
    <property type="entry name" value="N-ACYLGLUCOSAMINE-2-EPIMERASE"/>
    <property type="match status" value="1"/>
</dbReference>
<dbReference type="EMBL" id="PIQO01000016">
    <property type="protein sequence ID" value="PKR83687.1"/>
    <property type="molecule type" value="Genomic_DNA"/>
</dbReference>
<name>A0A2N3LGJ3_9BACI</name>
<dbReference type="InterPro" id="IPR008928">
    <property type="entry name" value="6-hairpin_glycosidase_sf"/>
</dbReference>